<dbReference type="PANTHER" id="PTHR12526:SF510">
    <property type="entry name" value="D-INOSITOL 3-PHOSPHATE GLYCOSYLTRANSFERASE"/>
    <property type="match status" value="1"/>
</dbReference>
<dbReference type="GO" id="GO:0016757">
    <property type="term" value="F:glycosyltransferase activity"/>
    <property type="evidence" value="ECO:0007669"/>
    <property type="project" value="UniProtKB-KW"/>
</dbReference>
<protein>
    <submittedName>
        <fullName evidence="5">Glycosyltransferase</fullName>
    </submittedName>
</protein>
<sequence length="429" mass="47707">MRRIAIVSEHASPLAQLGGIDSGGQNVYVANVARQLSRHGYCVDVFTRLDNPYLPNEMDWDDNVRIIHVPAGPARQLPKESLLPYMDDFGAYLLDYIRENAPQYDVIHANFFMSAMAALPVARHTGTPLAVTFHALGKVRRMHQASADLFPDSRFRIEEDIVRDADCLIAECPQDRQDLIALYDADPARIRMVPCGYDPDELQTLDQRQARRLLGWDDGVFHMLQLGRMVPRKGVDNVIRALGRLRHKHGIDARLCVVGGRTGNGVEGDAPELNRLADIARQEKVADHVEFTGSRSRNVLNRYYSAADVFVTTPWYEPFGITPIEAMACSRPVIGSDTGGIRYTVVHGRTGFLVPPKDPDALAARLATLAQDHGLAVKMGLAGARRAQEMFTWSRVALQLADVFEELGHERETAQGWSRPAVESLHLAS</sequence>
<evidence type="ECO:0000256" key="1">
    <source>
        <dbReference type="ARBA" id="ARBA00022676"/>
    </source>
</evidence>
<dbReference type="Pfam" id="PF13439">
    <property type="entry name" value="Glyco_transf_4"/>
    <property type="match status" value="1"/>
</dbReference>
<organism evidence="5 6">
    <name type="scientific">Parapusillimonas granuli</name>
    <dbReference type="NCBI Taxonomy" id="380911"/>
    <lineage>
        <taxon>Bacteria</taxon>
        <taxon>Pseudomonadati</taxon>
        <taxon>Pseudomonadota</taxon>
        <taxon>Betaproteobacteria</taxon>
        <taxon>Burkholderiales</taxon>
        <taxon>Alcaligenaceae</taxon>
        <taxon>Parapusillimonas</taxon>
    </lineage>
</organism>
<feature type="domain" description="Glycosyl transferase family 1" evidence="3">
    <location>
        <begin position="208"/>
        <end position="383"/>
    </location>
</feature>
<evidence type="ECO:0000259" key="3">
    <source>
        <dbReference type="Pfam" id="PF00534"/>
    </source>
</evidence>
<dbReference type="InterPro" id="IPR028098">
    <property type="entry name" value="Glyco_trans_4-like_N"/>
</dbReference>
<evidence type="ECO:0000313" key="6">
    <source>
        <dbReference type="Proteomes" id="UP000559809"/>
    </source>
</evidence>
<dbReference type="SUPFAM" id="SSF53756">
    <property type="entry name" value="UDP-Glycosyltransferase/glycogen phosphorylase"/>
    <property type="match status" value="1"/>
</dbReference>
<keyword evidence="6" id="KW-1185">Reference proteome</keyword>
<gene>
    <name evidence="5" type="ORF">H0A72_15905</name>
</gene>
<dbReference type="EMBL" id="JACCEM010000008">
    <property type="protein sequence ID" value="NYT50803.1"/>
    <property type="molecule type" value="Genomic_DNA"/>
</dbReference>
<dbReference type="Proteomes" id="UP000559809">
    <property type="component" value="Unassembled WGS sequence"/>
</dbReference>
<dbReference type="Pfam" id="PF00534">
    <property type="entry name" value="Glycos_transf_1"/>
    <property type="match status" value="1"/>
</dbReference>
<comment type="caution">
    <text evidence="5">The sequence shown here is derived from an EMBL/GenBank/DDBJ whole genome shotgun (WGS) entry which is preliminary data.</text>
</comment>
<evidence type="ECO:0000256" key="2">
    <source>
        <dbReference type="ARBA" id="ARBA00022679"/>
    </source>
</evidence>
<dbReference type="PANTHER" id="PTHR12526">
    <property type="entry name" value="GLYCOSYLTRANSFERASE"/>
    <property type="match status" value="1"/>
</dbReference>
<accession>A0A853G1Q7</accession>
<evidence type="ECO:0000313" key="5">
    <source>
        <dbReference type="EMBL" id="NYT50803.1"/>
    </source>
</evidence>
<name>A0A853G1Q7_9BURK</name>
<dbReference type="InterPro" id="IPR001296">
    <property type="entry name" value="Glyco_trans_1"/>
</dbReference>
<keyword evidence="2 5" id="KW-0808">Transferase</keyword>
<feature type="domain" description="Glycosyltransferase subfamily 4-like N-terminal" evidence="4">
    <location>
        <begin position="23"/>
        <end position="200"/>
    </location>
</feature>
<dbReference type="AlphaFoldDB" id="A0A853G1Q7"/>
<dbReference type="Gene3D" id="3.40.50.2000">
    <property type="entry name" value="Glycogen Phosphorylase B"/>
    <property type="match status" value="2"/>
</dbReference>
<proteinExistence type="predicted"/>
<keyword evidence="1" id="KW-0328">Glycosyltransferase</keyword>
<dbReference type="RefSeq" id="WP_180157090.1">
    <property type="nucleotide sequence ID" value="NZ_JACCEM010000008.1"/>
</dbReference>
<reference evidence="5 6" key="1">
    <citation type="submission" date="2020-07" db="EMBL/GenBank/DDBJ databases">
        <title>Taxonomic revisions and descriptions of new bacterial species based on genomic comparisons in the high-G+C-content subgroup of the family Alcaligenaceae.</title>
        <authorList>
            <person name="Szabo A."/>
            <person name="Felfoldi T."/>
        </authorList>
    </citation>
    <scope>NUCLEOTIDE SEQUENCE [LARGE SCALE GENOMIC DNA]</scope>
    <source>
        <strain evidence="5 6">LMG 24012</strain>
    </source>
</reference>
<evidence type="ECO:0000259" key="4">
    <source>
        <dbReference type="Pfam" id="PF13439"/>
    </source>
</evidence>